<dbReference type="InterPro" id="IPR036890">
    <property type="entry name" value="HATPase_C_sf"/>
</dbReference>
<evidence type="ECO:0000256" key="10">
    <source>
        <dbReference type="ARBA" id="ARBA00022777"/>
    </source>
</evidence>
<gene>
    <name evidence="18" type="primary">degS</name>
    <name evidence="18" type="ORF">AN619_07040</name>
</gene>
<dbReference type="GO" id="GO:0046872">
    <property type="term" value="F:metal ion binding"/>
    <property type="evidence" value="ECO:0007669"/>
    <property type="project" value="UniProtKB-KW"/>
</dbReference>
<organism evidence="18 19">
    <name type="scientific">Thermotalea metallivorans</name>
    <dbReference type="NCBI Taxonomy" id="520762"/>
    <lineage>
        <taxon>Bacteria</taxon>
        <taxon>Bacillati</taxon>
        <taxon>Bacillota</taxon>
        <taxon>Clostridia</taxon>
        <taxon>Peptostreptococcales</taxon>
        <taxon>Thermotaleaceae</taxon>
        <taxon>Thermotalea</taxon>
    </lineage>
</organism>
<dbReference type="PATRIC" id="fig|520762.4.peg.785"/>
<comment type="subcellular location">
    <subcellularLocation>
        <location evidence="3">Cytoplasm</location>
    </subcellularLocation>
</comment>
<evidence type="ECO:0000313" key="19">
    <source>
        <dbReference type="Proteomes" id="UP000070456"/>
    </source>
</evidence>
<dbReference type="Pfam" id="PF02518">
    <property type="entry name" value="HATPase_c"/>
    <property type="match status" value="1"/>
</dbReference>
<dbReference type="InterPro" id="IPR005467">
    <property type="entry name" value="His_kinase_dom"/>
</dbReference>
<evidence type="ECO:0000256" key="5">
    <source>
        <dbReference type="ARBA" id="ARBA00017322"/>
    </source>
</evidence>
<dbReference type="InterPro" id="IPR008595">
    <property type="entry name" value="DegS"/>
</dbReference>
<accession>A0A140L9E9</accession>
<evidence type="ECO:0000256" key="9">
    <source>
        <dbReference type="ARBA" id="ARBA00022723"/>
    </source>
</evidence>
<evidence type="ECO:0000256" key="16">
    <source>
        <dbReference type="SAM" id="Coils"/>
    </source>
</evidence>
<evidence type="ECO:0000256" key="11">
    <source>
        <dbReference type="ARBA" id="ARBA00023004"/>
    </source>
</evidence>
<evidence type="ECO:0000256" key="7">
    <source>
        <dbReference type="ARBA" id="ARBA00022490"/>
    </source>
</evidence>
<dbReference type="PROSITE" id="PS50109">
    <property type="entry name" value="HIS_KIN"/>
    <property type="match status" value="1"/>
</dbReference>
<dbReference type="AlphaFoldDB" id="A0A140L9E9"/>
<keyword evidence="6" id="KW-0004">4Fe-4S</keyword>
<feature type="coiled-coil region" evidence="16">
    <location>
        <begin position="27"/>
        <end position="61"/>
    </location>
</feature>
<dbReference type="InterPro" id="IPR004358">
    <property type="entry name" value="Sig_transdc_His_kin-like_C"/>
</dbReference>
<dbReference type="EC" id="2.7.13.3" evidence="4"/>
<evidence type="ECO:0000256" key="4">
    <source>
        <dbReference type="ARBA" id="ARBA00012438"/>
    </source>
</evidence>
<dbReference type="Gene3D" id="3.30.565.10">
    <property type="entry name" value="Histidine kinase-like ATPase, C-terminal domain"/>
    <property type="match status" value="1"/>
</dbReference>
<dbReference type="EMBL" id="LOEE01000019">
    <property type="protein sequence ID" value="KXG77174.1"/>
    <property type="molecule type" value="Genomic_DNA"/>
</dbReference>
<evidence type="ECO:0000256" key="14">
    <source>
        <dbReference type="ARBA" id="ARBA00024827"/>
    </source>
</evidence>
<dbReference type="GO" id="GO:0046983">
    <property type="term" value="F:protein dimerization activity"/>
    <property type="evidence" value="ECO:0007669"/>
    <property type="project" value="InterPro"/>
</dbReference>
<keyword evidence="9" id="KW-0479">Metal-binding</keyword>
<comment type="cofactor">
    <cofactor evidence="2">
        <name>[4Fe-4S] cluster</name>
        <dbReference type="ChEBI" id="CHEBI:49883"/>
    </cofactor>
</comment>
<dbReference type="InterPro" id="IPR016381">
    <property type="entry name" value="Sig_transdc_His_kinase_DegS"/>
</dbReference>
<keyword evidence="7" id="KW-0963">Cytoplasm</keyword>
<dbReference type="STRING" id="520762.AN619_07040"/>
<keyword evidence="16" id="KW-0175">Coiled coil</keyword>
<dbReference type="CDD" id="cd16917">
    <property type="entry name" value="HATPase_UhpB-NarQ-NarX-like"/>
    <property type="match status" value="1"/>
</dbReference>
<proteinExistence type="predicted"/>
<reference evidence="18 19" key="1">
    <citation type="submission" date="2015-12" db="EMBL/GenBank/DDBJ databases">
        <title>Draft genome sequence of the thermoanaerobe Thermotalea metallivorans, an isolate from the runoff channel of the Great Artesian Basin, Australia.</title>
        <authorList>
            <person name="Patel B.K."/>
        </authorList>
    </citation>
    <scope>NUCLEOTIDE SEQUENCE [LARGE SCALE GENOMIC DNA]</scope>
    <source>
        <strain evidence="18 19">B2-1</strain>
    </source>
</reference>
<dbReference type="SMART" id="SM00387">
    <property type="entry name" value="HATPase_c"/>
    <property type="match status" value="1"/>
</dbReference>
<name>A0A140L9E9_9FIRM</name>
<evidence type="ECO:0000259" key="17">
    <source>
        <dbReference type="PROSITE" id="PS50109"/>
    </source>
</evidence>
<dbReference type="OrthoDB" id="9781904at2"/>
<keyword evidence="10 18" id="KW-0418">Kinase</keyword>
<dbReference type="InterPro" id="IPR003594">
    <property type="entry name" value="HATPase_dom"/>
</dbReference>
<dbReference type="GO" id="GO:0000155">
    <property type="term" value="F:phosphorelay sensor kinase activity"/>
    <property type="evidence" value="ECO:0007669"/>
    <property type="project" value="InterPro"/>
</dbReference>
<dbReference type="PIRSF" id="PIRSF003169">
    <property type="entry name" value="STHK_DegS"/>
    <property type="match status" value="1"/>
</dbReference>
<evidence type="ECO:0000256" key="13">
    <source>
        <dbReference type="ARBA" id="ARBA00023014"/>
    </source>
</evidence>
<dbReference type="SUPFAM" id="SSF55874">
    <property type="entry name" value="ATPase domain of HSP90 chaperone/DNA topoisomerase II/histidine kinase"/>
    <property type="match status" value="1"/>
</dbReference>
<dbReference type="Gene3D" id="1.20.5.1930">
    <property type="match status" value="1"/>
</dbReference>
<keyword evidence="8 18" id="KW-0808">Transferase</keyword>
<dbReference type="PANTHER" id="PTHR24421">
    <property type="entry name" value="NITRATE/NITRITE SENSOR PROTEIN NARX-RELATED"/>
    <property type="match status" value="1"/>
</dbReference>
<comment type="catalytic activity">
    <reaction evidence="1">
        <text>ATP + protein L-histidine = ADP + protein N-phospho-L-histidine.</text>
        <dbReference type="EC" id="2.7.13.3"/>
    </reaction>
</comment>
<dbReference type="RefSeq" id="WP_068555080.1">
    <property type="nucleotide sequence ID" value="NZ_LOEE01000019.1"/>
</dbReference>
<evidence type="ECO:0000256" key="12">
    <source>
        <dbReference type="ARBA" id="ARBA00023012"/>
    </source>
</evidence>
<sequence length="394" mass="45647">MNYRHQMDIKKINEIVRNTIDAIEKGKNEIFEIAERARSECKNLEQQVEEIKKKTAMVIQEVDRLEILEKESRKKLVNVSRNFSLYSEKDIKTAYENAKDLQVKITLKRQEEKELIKQRTDLEKRLKSSYEVVKKAENLVSQVGVVMGYLSGNLQDVVGHLEDMQQRQIMGIKVLKAQEEERQRIARDIHDGPAQLMANLVIKAEICERLIDRDIEKAKFELSQLRNIGRECLRDVRKIIYDLRPMSLDDLGLVPTIQRFILNFEEETKINVDFSVIAKNEVMDSTIQLSLFRIVQEALNNVRKYARATTVVIKLEIIHKTIHMLIFDDGIGFDVEKQLKSGREEGGFGLLAMRERVELLKGTMDIDSNLGTGTRIKISIPLGDEEENYDEVEN</sequence>
<feature type="domain" description="Histidine kinase" evidence="17">
    <location>
        <begin position="184"/>
        <end position="384"/>
    </location>
</feature>
<keyword evidence="12" id="KW-0902">Two-component regulatory system</keyword>
<comment type="function">
    <text evidence="14">Member of the two-component regulatory system NreB/NreC involved in the control of dissimilatory nitrate/nitrite reduction in response to oxygen. NreB functions as a direct oxygen sensor histidine kinase which is autophosphorylated, in the absence of oxygen, probably at the conserved histidine residue, and transfers its phosphate group probably to a conserved aspartate residue of NreC. NreB/NreC activates the expression of the nitrate (narGHJI) and nitrite (nir) reductase operons, as well as the putative nitrate transporter gene narT.</text>
</comment>
<dbReference type="Proteomes" id="UP000070456">
    <property type="component" value="Unassembled WGS sequence"/>
</dbReference>
<evidence type="ECO:0000256" key="15">
    <source>
        <dbReference type="ARBA" id="ARBA00030800"/>
    </source>
</evidence>
<dbReference type="GO" id="GO:0051539">
    <property type="term" value="F:4 iron, 4 sulfur cluster binding"/>
    <property type="evidence" value="ECO:0007669"/>
    <property type="project" value="UniProtKB-KW"/>
</dbReference>
<evidence type="ECO:0000256" key="1">
    <source>
        <dbReference type="ARBA" id="ARBA00000085"/>
    </source>
</evidence>
<keyword evidence="13" id="KW-0411">Iron-sulfur</keyword>
<evidence type="ECO:0000313" key="18">
    <source>
        <dbReference type="EMBL" id="KXG77174.1"/>
    </source>
</evidence>
<comment type="caution">
    <text evidence="18">The sequence shown here is derived from an EMBL/GenBank/DDBJ whole genome shotgun (WGS) entry which is preliminary data.</text>
</comment>
<dbReference type="PRINTS" id="PR00344">
    <property type="entry name" value="BCTRLSENSOR"/>
</dbReference>
<evidence type="ECO:0000256" key="8">
    <source>
        <dbReference type="ARBA" id="ARBA00022679"/>
    </source>
</evidence>
<dbReference type="Pfam" id="PF05384">
    <property type="entry name" value="DegS"/>
    <property type="match status" value="1"/>
</dbReference>
<protein>
    <recommendedName>
        <fullName evidence="5">Oxygen sensor histidine kinase NreB</fullName>
        <ecNumber evidence="4">2.7.13.3</ecNumber>
    </recommendedName>
    <alternativeName>
        <fullName evidence="15">Nitrogen regulation protein B</fullName>
    </alternativeName>
</protein>
<keyword evidence="19" id="KW-1185">Reference proteome</keyword>
<dbReference type="InterPro" id="IPR011712">
    <property type="entry name" value="Sig_transdc_His_kin_sub3_dim/P"/>
</dbReference>
<keyword evidence="11" id="KW-0408">Iron</keyword>
<evidence type="ECO:0000256" key="6">
    <source>
        <dbReference type="ARBA" id="ARBA00022485"/>
    </source>
</evidence>
<dbReference type="GO" id="GO:0005737">
    <property type="term" value="C:cytoplasm"/>
    <property type="evidence" value="ECO:0007669"/>
    <property type="project" value="UniProtKB-SubCell"/>
</dbReference>
<dbReference type="PANTHER" id="PTHR24421:SF55">
    <property type="entry name" value="SENSOR HISTIDINE KINASE YDFH"/>
    <property type="match status" value="1"/>
</dbReference>
<evidence type="ECO:0000256" key="2">
    <source>
        <dbReference type="ARBA" id="ARBA00001966"/>
    </source>
</evidence>
<dbReference type="GO" id="GO:0016020">
    <property type="term" value="C:membrane"/>
    <property type="evidence" value="ECO:0007669"/>
    <property type="project" value="InterPro"/>
</dbReference>
<dbReference type="Pfam" id="PF07730">
    <property type="entry name" value="HisKA_3"/>
    <property type="match status" value="1"/>
</dbReference>
<dbReference type="InterPro" id="IPR050482">
    <property type="entry name" value="Sensor_HK_TwoCompSys"/>
</dbReference>
<evidence type="ECO:0000256" key="3">
    <source>
        <dbReference type="ARBA" id="ARBA00004496"/>
    </source>
</evidence>